<proteinExistence type="predicted"/>
<dbReference type="AlphaFoldDB" id="A0A914M4D3"/>
<sequence>MEVVLKASMLERSKKYNCCTITTSIKNVTLNWLITNFAYTLPRGIRVILSAGSKCLDLCSVLFSIDFI</sequence>
<evidence type="ECO:0000313" key="1">
    <source>
        <dbReference type="Proteomes" id="UP000887563"/>
    </source>
</evidence>
<protein>
    <submittedName>
        <fullName evidence="2">Uncharacterized protein</fullName>
    </submittedName>
</protein>
<dbReference type="Proteomes" id="UP000887563">
    <property type="component" value="Unplaced"/>
</dbReference>
<keyword evidence="1" id="KW-1185">Reference proteome</keyword>
<dbReference type="WBParaSite" id="Minc3s01141g21126">
    <property type="protein sequence ID" value="Minc3s01141g21126"/>
    <property type="gene ID" value="Minc3s01141g21126"/>
</dbReference>
<organism evidence="1 2">
    <name type="scientific">Meloidogyne incognita</name>
    <name type="common">Southern root-knot nematode worm</name>
    <name type="synonym">Oxyuris incognita</name>
    <dbReference type="NCBI Taxonomy" id="6306"/>
    <lineage>
        <taxon>Eukaryota</taxon>
        <taxon>Metazoa</taxon>
        <taxon>Ecdysozoa</taxon>
        <taxon>Nematoda</taxon>
        <taxon>Chromadorea</taxon>
        <taxon>Rhabditida</taxon>
        <taxon>Tylenchina</taxon>
        <taxon>Tylenchomorpha</taxon>
        <taxon>Tylenchoidea</taxon>
        <taxon>Meloidogynidae</taxon>
        <taxon>Meloidogyninae</taxon>
        <taxon>Meloidogyne</taxon>
        <taxon>Meloidogyne incognita group</taxon>
    </lineage>
</organism>
<reference evidence="2" key="1">
    <citation type="submission" date="2022-11" db="UniProtKB">
        <authorList>
            <consortium name="WormBaseParasite"/>
        </authorList>
    </citation>
    <scope>IDENTIFICATION</scope>
</reference>
<name>A0A914M4D3_MELIC</name>
<evidence type="ECO:0000313" key="2">
    <source>
        <dbReference type="WBParaSite" id="Minc3s01141g21126"/>
    </source>
</evidence>
<accession>A0A914M4D3</accession>